<comment type="caution">
    <text evidence="2">The sequence shown here is derived from an EMBL/GenBank/DDBJ whole genome shotgun (WGS) entry which is preliminary data.</text>
</comment>
<keyword evidence="2" id="KW-0413">Isomerase</keyword>
<dbReference type="InterPro" id="IPR050312">
    <property type="entry name" value="IolE/XylAMocC-like"/>
</dbReference>
<dbReference type="EMBL" id="SIHI01000001">
    <property type="protein sequence ID" value="TWT57182.1"/>
    <property type="molecule type" value="Genomic_DNA"/>
</dbReference>
<dbReference type="PANTHER" id="PTHR12110:SF21">
    <property type="entry name" value="XYLOSE ISOMERASE-LIKE TIM BARREL DOMAIN-CONTAINING PROTEIN"/>
    <property type="match status" value="1"/>
</dbReference>
<name>A0A5C5X587_9PLAN</name>
<dbReference type="RefSeq" id="WP_146507050.1">
    <property type="nucleotide sequence ID" value="NZ_SIHI01000001.1"/>
</dbReference>
<protein>
    <submittedName>
        <fullName evidence="2">Xylose isomerase-like TIM barrel</fullName>
    </submittedName>
</protein>
<feature type="domain" description="Xylose isomerase-like TIM barrel" evidence="1">
    <location>
        <begin position="62"/>
        <end position="306"/>
    </location>
</feature>
<gene>
    <name evidence="2" type="ORF">KOR42_05400</name>
</gene>
<dbReference type="OrthoDB" id="256906at2"/>
<evidence type="ECO:0000313" key="2">
    <source>
        <dbReference type="EMBL" id="TWT57182.1"/>
    </source>
</evidence>
<dbReference type="Proteomes" id="UP000317243">
    <property type="component" value="Unassembled WGS sequence"/>
</dbReference>
<sequence length="320" mass="36174">MQTALYGAIGWKHPRGIFQVLEWARRFGWHAVDARGMTLGIPGDPLRNSAAFGYDMLGPCHIHQSARVDIRSACEESGIPILCLYVAHPVNLRGELGDANRKMFREYIQLAADLNIESVRAINNTRESYDDEPFSEEEAFERTMTGLQDVGKLAGDLGIGILIENNENSTTSCADELLEIQNAVRNVCRVGIAYDPVNAYFQGLNEFDELTELSGSVDFLHLKNVKRHHDPQFAYMPRGDFSYEWTSLSDGDISWETVLREAVEGGFDGTLTFEYVNPFKGMSADYWETIRDPEQAAQEERNYLNELIESIQESESERNL</sequence>
<dbReference type="InterPro" id="IPR036237">
    <property type="entry name" value="Xyl_isomerase-like_sf"/>
</dbReference>
<dbReference type="Pfam" id="PF01261">
    <property type="entry name" value="AP_endonuc_2"/>
    <property type="match status" value="1"/>
</dbReference>
<dbReference type="SUPFAM" id="SSF51658">
    <property type="entry name" value="Xylose isomerase-like"/>
    <property type="match status" value="1"/>
</dbReference>
<organism evidence="2 3">
    <name type="scientific">Thalassoglobus neptunius</name>
    <dbReference type="NCBI Taxonomy" id="1938619"/>
    <lineage>
        <taxon>Bacteria</taxon>
        <taxon>Pseudomonadati</taxon>
        <taxon>Planctomycetota</taxon>
        <taxon>Planctomycetia</taxon>
        <taxon>Planctomycetales</taxon>
        <taxon>Planctomycetaceae</taxon>
        <taxon>Thalassoglobus</taxon>
    </lineage>
</organism>
<dbReference type="PANTHER" id="PTHR12110">
    <property type="entry name" value="HYDROXYPYRUVATE ISOMERASE"/>
    <property type="match status" value="1"/>
</dbReference>
<dbReference type="InterPro" id="IPR013022">
    <property type="entry name" value="Xyl_isomerase-like_TIM-brl"/>
</dbReference>
<dbReference type="AlphaFoldDB" id="A0A5C5X587"/>
<keyword evidence="3" id="KW-1185">Reference proteome</keyword>
<evidence type="ECO:0000259" key="1">
    <source>
        <dbReference type="Pfam" id="PF01261"/>
    </source>
</evidence>
<evidence type="ECO:0000313" key="3">
    <source>
        <dbReference type="Proteomes" id="UP000317243"/>
    </source>
</evidence>
<accession>A0A5C5X587</accession>
<reference evidence="2 3" key="1">
    <citation type="submission" date="2019-02" db="EMBL/GenBank/DDBJ databases">
        <title>Deep-cultivation of Planctomycetes and their phenomic and genomic characterization uncovers novel biology.</title>
        <authorList>
            <person name="Wiegand S."/>
            <person name="Jogler M."/>
            <person name="Boedeker C."/>
            <person name="Pinto D."/>
            <person name="Vollmers J."/>
            <person name="Rivas-Marin E."/>
            <person name="Kohn T."/>
            <person name="Peeters S.H."/>
            <person name="Heuer A."/>
            <person name="Rast P."/>
            <person name="Oberbeckmann S."/>
            <person name="Bunk B."/>
            <person name="Jeske O."/>
            <person name="Meyerdierks A."/>
            <person name="Storesund J.E."/>
            <person name="Kallscheuer N."/>
            <person name="Luecker S."/>
            <person name="Lage O.M."/>
            <person name="Pohl T."/>
            <person name="Merkel B.J."/>
            <person name="Hornburger P."/>
            <person name="Mueller R.-W."/>
            <person name="Bruemmer F."/>
            <person name="Labrenz M."/>
            <person name="Spormann A.M."/>
            <person name="Op Den Camp H."/>
            <person name="Overmann J."/>
            <person name="Amann R."/>
            <person name="Jetten M.S.M."/>
            <person name="Mascher T."/>
            <person name="Medema M.H."/>
            <person name="Devos D.P."/>
            <person name="Kaster A.-K."/>
            <person name="Ovreas L."/>
            <person name="Rohde M."/>
            <person name="Galperin M.Y."/>
            <person name="Jogler C."/>
        </authorList>
    </citation>
    <scope>NUCLEOTIDE SEQUENCE [LARGE SCALE GENOMIC DNA]</scope>
    <source>
        <strain evidence="2 3">KOR42</strain>
    </source>
</reference>
<dbReference type="Gene3D" id="3.20.20.150">
    <property type="entry name" value="Divalent-metal-dependent TIM barrel enzymes"/>
    <property type="match status" value="1"/>
</dbReference>
<dbReference type="GO" id="GO:0016853">
    <property type="term" value="F:isomerase activity"/>
    <property type="evidence" value="ECO:0007669"/>
    <property type="project" value="UniProtKB-KW"/>
</dbReference>
<proteinExistence type="predicted"/>